<evidence type="ECO:0000256" key="5">
    <source>
        <dbReference type="ARBA" id="ARBA00023136"/>
    </source>
</evidence>
<keyword evidence="3 6" id="KW-0812">Transmembrane</keyword>
<dbReference type="Pfam" id="PF00528">
    <property type="entry name" value="BPD_transp_1"/>
    <property type="match status" value="1"/>
</dbReference>
<dbReference type="EMBL" id="VNJI01000053">
    <property type="protein sequence ID" value="TVY05686.1"/>
    <property type="molecule type" value="Genomic_DNA"/>
</dbReference>
<dbReference type="SUPFAM" id="SSF161098">
    <property type="entry name" value="MetI-like"/>
    <property type="match status" value="1"/>
</dbReference>
<evidence type="ECO:0000256" key="4">
    <source>
        <dbReference type="ARBA" id="ARBA00022989"/>
    </source>
</evidence>
<evidence type="ECO:0000256" key="6">
    <source>
        <dbReference type="RuleBase" id="RU363032"/>
    </source>
</evidence>
<dbReference type="Pfam" id="PF12911">
    <property type="entry name" value="OppC_N"/>
    <property type="match status" value="1"/>
</dbReference>
<feature type="transmembrane region" description="Helical" evidence="6">
    <location>
        <begin position="352"/>
        <end position="372"/>
    </location>
</feature>
<accession>A0A559K0R2</accession>
<dbReference type="RefSeq" id="WP_144853738.1">
    <property type="nucleotide sequence ID" value="NZ_VNJI01000053.1"/>
</dbReference>
<organism evidence="8 9">
    <name type="scientific">Paenibacillus cremeus</name>
    <dbReference type="NCBI Taxonomy" id="2163881"/>
    <lineage>
        <taxon>Bacteria</taxon>
        <taxon>Bacillati</taxon>
        <taxon>Bacillota</taxon>
        <taxon>Bacilli</taxon>
        <taxon>Bacillales</taxon>
        <taxon>Paenibacillaceae</taxon>
        <taxon>Paenibacillus</taxon>
    </lineage>
</organism>
<comment type="similarity">
    <text evidence="6">Belongs to the binding-protein-dependent transport system permease family.</text>
</comment>
<dbReference type="OrthoDB" id="9797472at2"/>
<dbReference type="CDD" id="cd06261">
    <property type="entry name" value="TM_PBP2"/>
    <property type="match status" value="1"/>
</dbReference>
<evidence type="ECO:0000256" key="2">
    <source>
        <dbReference type="ARBA" id="ARBA00022448"/>
    </source>
</evidence>
<evidence type="ECO:0000256" key="3">
    <source>
        <dbReference type="ARBA" id="ARBA00022692"/>
    </source>
</evidence>
<dbReference type="PROSITE" id="PS50928">
    <property type="entry name" value="ABC_TM1"/>
    <property type="match status" value="1"/>
</dbReference>
<reference evidence="8 9" key="1">
    <citation type="submission" date="2019-07" db="EMBL/GenBank/DDBJ databases">
        <authorList>
            <person name="Kim J."/>
        </authorList>
    </citation>
    <scope>NUCLEOTIDE SEQUENCE [LARGE SCALE GENOMIC DNA]</scope>
    <source>
        <strain evidence="8 9">JC52</strain>
    </source>
</reference>
<sequence length="381" mass="42488">MKTIPIAEKQLLGLLKRKKNNDANYSSQWSLIYRKLKQHKLARISLFILALFYITAIFAQFVAPYGLESYDSKYVNAPPAKLSFKDAEGKFHLLPLVYDLKSGRDKVTLRKIFEPDEKVRFSVKFFVEGEKYKLLGLFSTNIHLFGVDEPGRVFIFGTDGMGRDLFSRILIGSQISLSIPLLGVSISFALGLLLGGISGYFGGWIDTVIQRLIEIIRSFPTLPLWMALSAAIPPRVPVVTMYIYIVIIFAFIEWTSLARIARGKFISLKNEEYVLAAKIAGVSDAKIIMKHLIPGFISYLVVATTLAIPGMILGETAMSFLGLGIRSPATSWGVLLQEAQHIDNVALYPWKLIPLGFVVIAVLAFNFLGDGLRDAADPYKR</sequence>
<dbReference type="PANTHER" id="PTHR43839:SF3">
    <property type="entry name" value="OLIGOPEPTIDE ABC TRANSPORTER, PERMEASE PROTEIN"/>
    <property type="match status" value="1"/>
</dbReference>
<dbReference type="InterPro" id="IPR025966">
    <property type="entry name" value="OppC_N"/>
</dbReference>
<feature type="transmembrane region" description="Helical" evidence="6">
    <location>
        <begin position="239"/>
        <end position="261"/>
    </location>
</feature>
<keyword evidence="2 6" id="KW-0813">Transport</keyword>
<comment type="caution">
    <text evidence="8">The sequence shown here is derived from an EMBL/GenBank/DDBJ whole genome shotgun (WGS) entry which is preliminary data.</text>
</comment>
<feature type="transmembrane region" description="Helical" evidence="6">
    <location>
        <begin position="296"/>
        <end position="314"/>
    </location>
</feature>
<feature type="transmembrane region" description="Helical" evidence="6">
    <location>
        <begin position="44"/>
        <end position="63"/>
    </location>
</feature>
<evidence type="ECO:0000259" key="7">
    <source>
        <dbReference type="PROSITE" id="PS50928"/>
    </source>
</evidence>
<keyword evidence="5 6" id="KW-0472">Membrane</keyword>
<dbReference type="PANTHER" id="PTHR43839">
    <property type="entry name" value="OPPC IN A BINDING PROTEIN-DEPENDENT TRANSPORT SYSTEM"/>
    <property type="match status" value="1"/>
</dbReference>
<evidence type="ECO:0000313" key="9">
    <source>
        <dbReference type="Proteomes" id="UP000317036"/>
    </source>
</evidence>
<proteinExistence type="inferred from homology"/>
<evidence type="ECO:0000256" key="1">
    <source>
        <dbReference type="ARBA" id="ARBA00004141"/>
    </source>
</evidence>
<keyword evidence="9" id="KW-1185">Reference proteome</keyword>
<dbReference type="InterPro" id="IPR035906">
    <property type="entry name" value="MetI-like_sf"/>
</dbReference>
<feature type="domain" description="ABC transmembrane type-1" evidence="7">
    <location>
        <begin position="173"/>
        <end position="369"/>
    </location>
</feature>
<protein>
    <submittedName>
        <fullName evidence="8">ABC transporter permease</fullName>
    </submittedName>
</protein>
<dbReference type="InterPro" id="IPR000515">
    <property type="entry name" value="MetI-like"/>
</dbReference>
<feature type="transmembrane region" description="Helical" evidence="6">
    <location>
        <begin position="215"/>
        <end position="233"/>
    </location>
</feature>
<evidence type="ECO:0000313" key="8">
    <source>
        <dbReference type="EMBL" id="TVY05686.1"/>
    </source>
</evidence>
<dbReference type="Proteomes" id="UP000317036">
    <property type="component" value="Unassembled WGS sequence"/>
</dbReference>
<dbReference type="Gene3D" id="1.10.3720.10">
    <property type="entry name" value="MetI-like"/>
    <property type="match status" value="1"/>
</dbReference>
<dbReference type="GO" id="GO:0005886">
    <property type="term" value="C:plasma membrane"/>
    <property type="evidence" value="ECO:0007669"/>
    <property type="project" value="UniProtKB-SubCell"/>
</dbReference>
<gene>
    <name evidence="8" type="ORF">FPZ49_28855</name>
</gene>
<keyword evidence="4 6" id="KW-1133">Transmembrane helix</keyword>
<dbReference type="GO" id="GO:0055085">
    <property type="term" value="P:transmembrane transport"/>
    <property type="evidence" value="ECO:0007669"/>
    <property type="project" value="InterPro"/>
</dbReference>
<name>A0A559K0R2_9BACL</name>
<feature type="transmembrane region" description="Helical" evidence="6">
    <location>
        <begin position="177"/>
        <end position="203"/>
    </location>
</feature>
<dbReference type="AlphaFoldDB" id="A0A559K0R2"/>
<comment type="subcellular location">
    <subcellularLocation>
        <location evidence="6">Cell membrane</location>
        <topology evidence="6">Multi-pass membrane protein</topology>
    </subcellularLocation>
    <subcellularLocation>
        <location evidence="1">Membrane</location>
        <topology evidence="1">Multi-pass membrane protein</topology>
    </subcellularLocation>
</comment>